<dbReference type="GO" id="GO:0006289">
    <property type="term" value="P:nucleotide-excision repair"/>
    <property type="evidence" value="ECO:0007669"/>
    <property type="project" value="InterPro"/>
</dbReference>
<feature type="compositionally biased region" description="Basic and acidic residues" evidence="1">
    <location>
        <begin position="861"/>
        <end position="870"/>
    </location>
</feature>
<feature type="region of interest" description="Disordered" evidence="1">
    <location>
        <begin position="861"/>
        <end position="890"/>
    </location>
</feature>
<accession>A0A1Q9D2W0</accession>
<dbReference type="InterPro" id="IPR004583">
    <property type="entry name" value="DNA_repair_Rad4"/>
</dbReference>
<proteinExistence type="predicted"/>
<dbReference type="PANTHER" id="PTHR12135:SF0">
    <property type="entry name" value="DNA REPAIR PROTEIN COMPLEMENTING XP-C CELLS"/>
    <property type="match status" value="1"/>
</dbReference>
<dbReference type="SMART" id="SM01031">
    <property type="entry name" value="BHD_2"/>
    <property type="match status" value="1"/>
</dbReference>
<feature type="domain" description="Rad4 beta-hairpin" evidence="2">
    <location>
        <begin position="638"/>
        <end position="699"/>
    </location>
</feature>
<gene>
    <name evidence="3" type="primary">Xpc</name>
    <name evidence="3" type="ORF">AK812_SmicGene29023</name>
</gene>
<name>A0A1Q9D2W0_SYMMI</name>
<feature type="region of interest" description="Disordered" evidence="1">
    <location>
        <begin position="812"/>
        <end position="846"/>
    </location>
</feature>
<dbReference type="GO" id="GO:0006298">
    <property type="term" value="P:mismatch repair"/>
    <property type="evidence" value="ECO:0007669"/>
    <property type="project" value="TreeGrafter"/>
</dbReference>
<dbReference type="GO" id="GO:0000111">
    <property type="term" value="C:nucleotide-excision repair factor 2 complex"/>
    <property type="evidence" value="ECO:0007669"/>
    <property type="project" value="TreeGrafter"/>
</dbReference>
<evidence type="ECO:0000313" key="3">
    <source>
        <dbReference type="EMBL" id="OLP89507.1"/>
    </source>
</evidence>
<dbReference type="GO" id="GO:0003697">
    <property type="term" value="F:single-stranded DNA binding"/>
    <property type="evidence" value="ECO:0007669"/>
    <property type="project" value="TreeGrafter"/>
</dbReference>
<organism evidence="3 4">
    <name type="scientific">Symbiodinium microadriaticum</name>
    <name type="common">Dinoflagellate</name>
    <name type="synonym">Zooxanthella microadriatica</name>
    <dbReference type="NCBI Taxonomy" id="2951"/>
    <lineage>
        <taxon>Eukaryota</taxon>
        <taxon>Sar</taxon>
        <taxon>Alveolata</taxon>
        <taxon>Dinophyceae</taxon>
        <taxon>Suessiales</taxon>
        <taxon>Symbiodiniaceae</taxon>
        <taxon>Symbiodinium</taxon>
    </lineage>
</organism>
<protein>
    <submittedName>
        <fullName evidence="3">DNA repair protein complementing XP-C cells-like</fullName>
    </submittedName>
</protein>
<keyword evidence="4" id="KW-1185">Reference proteome</keyword>
<dbReference type="InterPro" id="IPR018327">
    <property type="entry name" value="BHD_2"/>
</dbReference>
<feature type="region of interest" description="Disordered" evidence="1">
    <location>
        <begin position="1"/>
        <end position="36"/>
    </location>
</feature>
<dbReference type="PANTHER" id="PTHR12135">
    <property type="entry name" value="DNA REPAIR PROTEIN XP-C / RAD4"/>
    <property type="match status" value="1"/>
</dbReference>
<sequence length="912" mass="102203">MGKKRIQTTTSTEATRLAEDKDRGIEQGPGPEGNQFDIFMQDETDGVYAAEKISDILKAFEEAEVLWKAGEFGPPMQVFDQDSQFEAQLWQQVLYQDEQKVLWMSDEASSSKRQMDGLKLLSQNMLEFSRGLGDILAQDTGISFSHSWNAMLQRSAMRLALPGPVGPSQRKFAKKSHKVRAKVEPRQAYQRAQLLSWLGRLRYLHSACCSPFLQAVCLSVWGEDVPRSGLPTLEELLSSFHSSLHHQALLEPACSSLLLQACHCAQTRQGRHLDLAVCFVALCRALGLPARLVLAFNLAAPKPPPKIKEASVEAEPDDAAQVIAESDEEGPGFFTCDGFRDSAAMRGSDWRQMGFAKDAVMSAVLQAEEDGPTDVLDRALTLLTEGFRPSSQPRHLKRPKTFKQTKLQGDCPFCGARFQTGAFCTNCGKRLRGGGPTGAADLQKQAAPDAEADDDIVVSAWPEVYDIDASTWIAVDVAFGDLVRHPVVEWPHRGTPMLWICAAGIDANGGFRYRDVTARYSPRWWEVELARGSRSLQEWFADMLQCMSDTGPLWPAIVSAADTAAEGICAHEAENQDDEFLQQRRRTGGVPKSKAALRHHEVYCLAPTSAREALRPGAEAVATVDSTPVYLREDIAHLHTSMEWARRGRSVKAGEKPFKHLRARKQMNEESQAIVTAAQLRKSLPKALYGEWQTDPRKTKAPAKAKAKAGALRRLRTKTPNTSGLLELPAPKTRKRKAEKVKLAHFDQWLEKLKQWLDLRGCLPWDRSADKEEKKLAVWVAKAQKAYGKHTIPASQVSALEALDGFSWGDFEREKSEEEPEDREEMPTKDTAPKAATEGPDEEARQLQQWCRHVMQRLSRELSKSKDGGARRTLLRQWQRTYHPDKNPGRSNEVMPIFRFVQERWEQEWAMS</sequence>
<feature type="compositionally biased region" description="Basic and acidic residues" evidence="1">
    <location>
        <begin position="16"/>
        <end position="25"/>
    </location>
</feature>
<dbReference type="GO" id="GO:0005737">
    <property type="term" value="C:cytoplasm"/>
    <property type="evidence" value="ECO:0007669"/>
    <property type="project" value="TreeGrafter"/>
</dbReference>
<dbReference type="InterPro" id="IPR036985">
    <property type="entry name" value="Transglutaminase-like_sf"/>
</dbReference>
<dbReference type="GO" id="GO:0071942">
    <property type="term" value="C:XPC complex"/>
    <property type="evidence" value="ECO:0007669"/>
    <property type="project" value="TreeGrafter"/>
</dbReference>
<dbReference type="SUPFAM" id="SSF54001">
    <property type="entry name" value="Cysteine proteinases"/>
    <property type="match status" value="1"/>
</dbReference>
<dbReference type="GO" id="GO:0003684">
    <property type="term" value="F:damaged DNA binding"/>
    <property type="evidence" value="ECO:0007669"/>
    <property type="project" value="InterPro"/>
</dbReference>
<dbReference type="EMBL" id="LSRX01000756">
    <property type="protein sequence ID" value="OLP89507.1"/>
    <property type="molecule type" value="Genomic_DNA"/>
</dbReference>
<dbReference type="AlphaFoldDB" id="A0A1Q9D2W0"/>
<dbReference type="Gene3D" id="3.90.260.10">
    <property type="entry name" value="Transglutaminase-like"/>
    <property type="match status" value="1"/>
</dbReference>
<dbReference type="Pfam" id="PF01841">
    <property type="entry name" value="Transglut_core"/>
    <property type="match status" value="1"/>
</dbReference>
<dbReference type="InterPro" id="IPR038765">
    <property type="entry name" value="Papain-like_cys_pep_sf"/>
</dbReference>
<dbReference type="Proteomes" id="UP000186817">
    <property type="component" value="Unassembled WGS sequence"/>
</dbReference>
<dbReference type="OrthoDB" id="340039at2759"/>
<dbReference type="Pfam" id="PF10404">
    <property type="entry name" value="BHD_2"/>
    <property type="match status" value="1"/>
</dbReference>
<dbReference type="InterPro" id="IPR002931">
    <property type="entry name" value="Transglutaminase-like"/>
</dbReference>
<evidence type="ECO:0000259" key="2">
    <source>
        <dbReference type="SMART" id="SM01031"/>
    </source>
</evidence>
<evidence type="ECO:0000313" key="4">
    <source>
        <dbReference type="Proteomes" id="UP000186817"/>
    </source>
</evidence>
<evidence type="ECO:0000256" key="1">
    <source>
        <dbReference type="SAM" id="MobiDB-lite"/>
    </source>
</evidence>
<comment type="caution">
    <text evidence="3">The sequence shown here is derived from an EMBL/GenBank/DDBJ whole genome shotgun (WGS) entry which is preliminary data.</text>
</comment>
<reference evidence="3 4" key="1">
    <citation type="submission" date="2016-02" db="EMBL/GenBank/DDBJ databases">
        <title>Genome analysis of coral dinoflagellate symbionts highlights evolutionary adaptations to a symbiotic lifestyle.</title>
        <authorList>
            <person name="Aranda M."/>
            <person name="Li Y."/>
            <person name="Liew Y.J."/>
            <person name="Baumgarten S."/>
            <person name="Simakov O."/>
            <person name="Wilson M."/>
            <person name="Piel J."/>
            <person name="Ashoor H."/>
            <person name="Bougouffa S."/>
            <person name="Bajic V.B."/>
            <person name="Ryu T."/>
            <person name="Ravasi T."/>
            <person name="Bayer T."/>
            <person name="Micklem G."/>
            <person name="Kim H."/>
            <person name="Bhak J."/>
            <person name="Lajeunesse T.C."/>
            <person name="Voolstra C.R."/>
        </authorList>
    </citation>
    <scope>NUCLEOTIDE SEQUENCE [LARGE SCALE GENOMIC DNA]</scope>
    <source>
        <strain evidence="3 4">CCMP2467</strain>
    </source>
</reference>